<sequence>ISGINVTDFVCPSCTNWSTPYLKTFVNHLKNTHDTNKNITIMCNLCNSVSSNARAFSQRVSKYHRTQDKAVKEDDELQILEESIEQTQPVIINTSMNDDDYMVTEEETSEEQLPTTLTEMNSFIKRISHFLLTLQSCFYISEAAIRYVATNLADLLEWLLVHPDQAIHGRKESVAAKRFCPCCDITSDNFVDFIDQDYNADGTLSTNIFKHNIMLQYVTTIPDGLILNINQLLLPSPSTSTVQIAKIDSIKVKRKQGLLTKRKKKQRKASAVIDIKEVKKIGSYETDTDEENENLVVKRARVKESPVNDNVNRVLNGISINLSAYHFLEV</sequence>
<dbReference type="OrthoDB" id="7699125at2759"/>
<proteinExistence type="predicted"/>
<keyword evidence="3" id="KW-1185">Reference proteome</keyword>
<comment type="caution">
    <text evidence="1">The sequence shown here is derived from an EMBL/GenBank/DDBJ whole genome shotgun (WGS) entry which is preliminary data.</text>
</comment>
<accession>A0A814PWY5</accession>
<dbReference type="Proteomes" id="UP000663829">
    <property type="component" value="Unassembled WGS sequence"/>
</dbReference>
<evidence type="ECO:0000313" key="3">
    <source>
        <dbReference type="Proteomes" id="UP000663829"/>
    </source>
</evidence>
<organism evidence="1 3">
    <name type="scientific">Didymodactylos carnosus</name>
    <dbReference type="NCBI Taxonomy" id="1234261"/>
    <lineage>
        <taxon>Eukaryota</taxon>
        <taxon>Metazoa</taxon>
        <taxon>Spiralia</taxon>
        <taxon>Gnathifera</taxon>
        <taxon>Rotifera</taxon>
        <taxon>Eurotatoria</taxon>
        <taxon>Bdelloidea</taxon>
        <taxon>Philodinida</taxon>
        <taxon>Philodinidae</taxon>
        <taxon>Didymodactylos</taxon>
    </lineage>
</organism>
<evidence type="ECO:0000313" key="1">
    <source>
        <dbReference type="EMBL" id="CAF1111670.1"/>
    </source>
</evidence>
<gene>
    <name evidence="1" type="ORF">GPM918_LOCUS19263</name>
    <name evidence="2" type="ORF">SRO942_LOCUS19257</name>
</gene>
<dbReference type="EMBL" id="CAJOBC010005792">
    <property type="protein sequence ID" value="CAF3875942.1"/>
    <property type="molecule type" value="Genomic_DNA"/>
</dbReference>
<reference evidence="1" key="1">
    <citation type="submission" date="2021-02" db="EMBL/GenBank/DDBJ databases">
        <authorList>
            <person name="Nowell W R."/>
        </authorList>
    </citation>
    <scope>NUCLEOTIDE SEQUENCE</scope>
</reference>
<name>A0A814PWY5_9BILA</name>
<feature type="non-terminal residue" evidence="1">
    <location>
        <position position="1"/>
    </location>
</feature>
<evidence type="ECO:0000313" key="2">
    <source>
        <dbReference type="EMBL" id="CAF3875942.1"/>
    </source>
</evidence>
<dbReference type="AlphaFoldDB" id="A0A814PWY5"/>
<protein>
    <submittedName>
        <fullName evidence="1">Uncharacterized protein</fullName>
    </submittedName>
</protein>
<dbReference type="Proteomes" id="UP000681722">
    <property type="component" value="Unassembled WGS sequence"/>
</dbReference>
<dbReference type="EMBL" id="CAJNOQ010005793">
    <property type="protein sequence ID" value="CAF1111670.1"/>
    <property type="molecule type" value="Genomic_DNA"/>
</dbReference>